<protein>
    <submittedName>
        <fullName evidence="3">Glycoside hydrolase family 95 protein</fullName>
    </submittedName>
</protein>
<name>A0ABT3G2Q7_9BACT</name>
<evidence type="ECO:0000259" key="2">
    <source>
        <dbReference type="Pfam" id="PF14498"/>
    </source>
</evidence>
<dbReference type="Proteomes" id="UP001165653">
    <property type="component" value="Unassembled WGS sequence"/>
</dbReference>
<gene>
    <name evidence="3" type="ORF">OJ996_09570</name>
</gene>
<evidence type="ECO:0000313" key="4">
    <source>
        <dbReference type="Proteomes" id="UP001165653"/>
    </source>
</evidence>
<dbReference type="InterPro" id="IPR027414">
    <property type="entry name" value="GH95_N_dom"/>
</dbReference>
<reference evidence="3" key="1">
    <citation type="submission" date="2022-10" db="EMBL/GenBank/DDBJ databases">
        <title>Luteolibacter sp. GHJ8, whole genome shotgun sequencing project.</title>
        <authorList>
            <person name="Zhao G."/>
            <person name="Shen L."/>
        </authorList>
    </citation>
    <scope>NUCLEOTIDE SEQUENCE</scope>
    <source>
        <strain evidence="3">GHJ8</strain>
    </source>
</reference>
<feature type="domain" description="Glycosyl hydrolase family 95 N-terminal" evidence="2">
    <location>
        <begin position="82"/>
        <end position="211"/>
    </location>
</feature>
<comment type="caution">
    <text evidence="3">The sequence shown here is derived from an EMBL/GenBank/DDBJ whole genome shotgun (WGS) entry which is preliminary data.</text>
</comment>
<feature type="region of interest" description="Disordered" evidence="1">
    <location>
        <begin position="280"/>
        <end position="308"/>
    </location>
</feature>
<evidence type="ECO:0000313" key="3">
    <source>
        <dbReference type="EMBL" id="MCW1913824.1"/>
    </source>
</evidence>
<keyword evidence="4" id="KW-1185">Reference proteome</keyword>
<dbReference type="PANTHER" id="PTHR31084:SF0">
    <property type="entry name" value="ALPHA-L-FUCOSIDASE 2"/>
    <property type="match status" value="1"/>
</dbReference>
<proteinExistence type="predicted"/>
<dbReference type="EMBL" id="JAPDDR010000004">
    <property type="protein sequence ID" value="MCW1913824.1"/>
    <property type="molecule type" value="Genomic_DNA"/>
</dbReference>
<feature type="compositionally biased region" description="Acidic residues" evidence="1">
    <location>
        <begin position="285"/>
        <end position="299"/>
    </location>
</feature>
<evidence type="ECO:0000256" key="1">
    <source>
        <dbReference type="SAM" id="MobiDB-lite"/>
    </source>
</evidence>
<organism evidence="3 4">
    <name type="scientific">Luteolibacter rhizosphaerae</name>
    <dbReference type="NCBI Taxonomy" id="2989719"/>
    <lineage>
        <taxon>Bacteria</taxon>
        <taxon>Pseudomonadati</taxon>
        <taxon>Verrucomicrobiota</taxon>
        <taxon>Verrucomicrobiia</taxon>
        <taxon>Verrucomicrobiales</taxon>
        <taxon>Verrucomicrobiaceae</taxon>
        <taxon>Luteolibacter</taxon>
    </lineage>
</organism>
<dbReference type="Pfam" id="PF14498">
    <property type="entry name" value="Glyco_hyd_65N_2"/>
    <property type="match status" value="1"/>
</dbReference>
<keyword evidence="3" id="KW-0378">Hydrolase</keyword>
<dbReference type="RefSeq" id="WP_264513327.1">
    <property type="nucleotide sequence ID" value="NZ_JAPDDR010000004.1"/>
</dbReference>
<dbReference type="GO" id="GO:0016787">
    <property type="term" value="F:hydrolase activity"/>
    <property type="evidence" value="ECO:0007669"/>
    <property type="project" value="UniProtKB-KW"/>
</dbReference>
<sequence length="308" mass="33899">MKWLPLLLLSLALARGEEIVFEQPAKKAELAFPIGNGELRAKVKGRTGIEPMAIYPPGGKHPATTAVPGNAFCGPAWFHFSLEWLGDKDKPVTNYKRVLNLTDGTVVTTFNRGGAGFTWTTFASREDKVIVNHLRTDKPGALSFRVTLPTEHDSRLRVEDRRILILTGKSAGKPFEARAWVYPMESEVTPGTDEITVRGEGEAIILLAASRDTEEIKTLPERLKPLGFGGDEHPDVFQVWHGLLERQKAAHAKAMEGVESKSAAFSRYLKLAVAKTADLAPLPEGEIELPPENPEDQPPADEILPNKR</sequence>
<accession>A0ABT3G2Q7</accession>
<dbReference type="PANTHER" id="PTHR31084">
    <property type="entry name" value="ALPHA-L-FUCOSIDASE 2"/>
    <property type="match status" value="1"/>
</dbReference>
<dbReference type="Gene3D" id="2.70.98.50">
    <property type="entry name" value="putative glycoside hydrolase family protein from bacillus halodurans"/>
    <property type="match status" value="1"/>
</dbReference>